<sequence length="97" mass="10681">MIGAGKTERDAAELARHIVTWRKLLGYTAAQVSERAGVSRPTLRKIEHGDPGVRLGSVLAVLRVLGQNTKMLHAVDPYESDLGRASADRILPQRVRR</sequence>
<dbReference type="SUPFAM" id="SSF47413">
    <property type="entry name" value="lambda repressor-like DNA-binding domains"/>
    <property type="match status" value="1"/>
</dbReference>
<organism evidence="2 3">
    <name type="scientific">Tessaracoccus bendigoensis DSM 12906</name>
    <dbReference type="NCBI Taxonomy" id="1123357"/>
    <lineage>
        <taxon>Bacteria</taxon>
        <taxon>Bacillati</taxon>
        <taxon>Actinomycetota</taxon>
        <taxon>Actinomycetes</taxon>
        <taxon>Propionibacteriales</taxon>
        <taxon>Propionibacteriaceae</taxon>
        <taxon>Tessaracoccus</taxon>
    </lineage>
</organism>
<name>A0A1M6G3L0_9ACTN</name>
<dbReference type="EMBL" id="FQZG01000024">
    <property type="protein sequence ID" value="SHJ04551.1"/>
    <property type="molecule type" value="Genomic_DNA"/>
</dbReference>
<dbReference type="InterPro" id="IPR010982">
    <property type="entry name" value="Lambda_DNA-bd_dom_sf"/>
</dbReference>
<dbReference type="Proteomes" id="UP000184512">
    <property type="component" value="Unassembled WGS sequence"/>
</dbReference>
<dbReference type="GO" id="GO:0003677">
    <property type="term" value="F:DNA binding"/>
    <property type="evidence" value="ECO:0007669"/>
    <property type="project" value="InterPro"/>
</dbReference>
<dbReference type="OrthoDB" id="6637137at2"/>
<dbReference type="SMART" id="SM00530">
    <property type="entry name" value="HTH_XRE"/>
    <property type="match status" value="1"/>
</dbReference>
<dbReference type="STRING" id="1123357.SAMN02745244_01602"/>
<dbReference type="InterPro" id="IPR001387">
    <property type="entry name" value="Cro/C1-type_HTH"/>
</dbReference>
<dbReference type="Gene3D" id="1.10.260.40">
    <property type="entry name" value="lambda repressor-like DNA-binding domains"/>
    <property type="match status" value="1"/>
</dbReference>
<feature type="domain" description="HTH cro/C1-type" evidence="1">
    <location>
        <begin position="18"/>
        <end position="72"/>
    </location>
</feature>
<protein>
    <submittedName>
        <fullName evidence="2">Helix-turn-helix domain-containing protein</fullName>
    </submittedName>
</protein>
<evidence type="ECO:0000259" key="1">
    <source>
        <dbReference type="PROSITE" id="PS50943"/>
    </source>
</evidence>
<dbReference type="CDD" id="cd00093">
    <property type="entry name" value="HTH_XRE"/>
    <property type="match status" value="1"/>
</dbReference>
<dbReference type="Pfam" id="PF01381">
    <property type="entry name" value="HTH_3"/>
    <property type="match status" value="1"/>
</dbReference>
<proteinExistence type="predicted"/>
<evidence type="ECO:0000313" key="3">
    <source>
        <dbReference type="Proteomes" id="UP000184512"/>
    </source>
</evidence>
<dbReference type="PROSITE" id="PS50943">
    <property type="entry name" value="HTH_CROC1"/>
    <property type="match status" value="1"/>
</dbReference>
<gene>
    <name evidence="2" type="ORF">SAMN02745244_01602</name>
</gene>
<dbReference type="AlphaFoldDB" id="A0A1M6G3L0"/>
<keyword evidence="3" id="KW-1185">Reference proteome</keyword>
<evidence type="ECO:0000313" key="2">
    <source>
        <dbReference type="EMBL" id="SHJ04551.1"/>
    </source>
</evidence>
<accession>A0A1M6G3L0</accession>
<reference evidence="2 3" key="1">
    <citation type="submission" date="2016-11" db="EMBL/GenBank/DDBJ databases">
        <authorList>
            <person name="Jaros S."/>
            <person name="Januszkiewicz K."/>
            <person name="Wedrychowicz H."/>
        </authorList>
    </citation>
    <scope>NUCLEOTIDE SEQUENCE [LARGE SCALE GENOMIC DNA]</scope>
    <source>
        <strain evidence="2 3">DSM 12906</strain>
    </source>
</reference>